<evidence type="ECO:0000256" key="10">
    <source>
        <dbReference type="ARBA" id="ARBA00038489"/>
    </source>
</evidence>
<dbReference type="PANTHER" id="PTHR42801:SF4">
    <property type="entry name" value="AHPC_TSA FAMILY PROTEIN"/>
    <property type="match status" value="1"/>
</dbReference>
<organism evidence="15 16">
    <name type="scientific">Bergeyella zoohelcum</name>
    <dbReference type="NCBI Taxonomy" id="1015"/>
    <lineage>
        <taxon>Bacteria</taxon>
        <taxon>Pseudomonadati</taxon>
        <taxon>Bacteroidota</taxon>
        <taxon>Flavobacteriia</taxon>
        <taxon>Flavobacteriales</taxon>
        <taxon>Weeksellaceae</taxon>
        <taxon>Bergeyella</taxon>
    </lineage>
</organism>
<dbReference type="GO" id="GO:0045454">
    <property type="term" value="P:cell redox homeostasis"/>
    <property type="evidence" value="ECO:0007669"/>
    <property type="project" value="TreeGrafter"/>
</dbReference>
<dbReference type="GO" id="GO:0008379">
    <property type="term" value="F:thioredoxin peroxidase activity"/>
    <property type="evidence" value="ECO:0007669"/>
    <property type="project" value="TreeGrafter"/>
</dbReference>
<dbReference type="CDD" id="cd03017">
    <property type="entry name" value="PRX_BCP"/>
    <property type="match status" value="1"/>
</dbReference>
<dbReference type="PROSITE" id="PS51352">
    <property type="entry name" value="THIOREDOXIN_2"/>
    <property type="match status" value="1"/>
</dbReference>
<dbReference type="Pfam" id="PF00578">
    <property type="entry name" value="AhpC-TSA"/>
    <property type="match status" value="1"/>
</dbReference>
<keyword evidence="6 15" id="KW-0560">Oxidoreductase</keyword>
<dbReference type="PANTHER" id="PTHR42801">
    <property type="entry name" value="THIOREDOXIN-DEPENDENT PEROXIDE REDUCTASE"/>
    <property type="match status" value="1"/>
</dbReference>
<gene>
    <name evidence="15" type="primary">bcp</name>
    <name evidence="15" type="ORF">NCTC11661_00734</name>
</gene>
<reference evidence="15 16" key="1">
    <citation type="submission" date="2018-06" db="EMBL/GenBank/DDBJ databases">
        <authorList>
            <consortium name="Pathogen Informatics"/>
            <person name="Doyle S."/>
        </authorList>
    </citation>
    <scope>NUCLEOTIDE SEQUENCE [LARGE SCALE GENOMIC DNA]</scope>
    <source>
        <strain evidence="15 16">NCTC11661</strain>
    </source>
</reference>
<evidence type="ECO:0000313" key="16">
    <source>
        <dbReference type="Proteomes" id="UP000255515"/>
    </source>
</evidence>
<dbReference type="InterPro" id="IPR013766">
    <property type="entry name" value="Thioredoxin_domain"/>
</dbReference>
<dbReference type="EMBL" id="UFTJ01000001">
    <property type="protein sequence ID" value="SSZ47071.1"/>
    <property type="molecule type" value="Genomic_DNA"/>
</dbReference>
<keyword evidence="8" id="KW-0676">Redox-active center</keyword>
<dbReference type="InterPro" id="IPR036249">
    <property type="entry name" value="Thioredoxin-like_sf"/>
</dbReference>
<evidence type="ECO:0000256" key="2">
    <source>
        <dbReference type="ARBA" id="ARBA00011245"/>
    </source>
</evidence>
<evidence type="ECO:0000256" key="9">
    <source>
        <dbReference type="ARBA" id="ARBA00032824"/>
    </source>
</evidence>
<keyword evidence="4 15" id="KW-0575">Peroxidase</keyword>
<evidence type="ECO:0000256" key="12">
    <source>
        <dbReference type="ARBA" id="ARBA00049091"/>
    </source>
</evidence>
<keyword evidence="7" id="KW-1015">Disulfide bond</keyword>
<sequence length="152" mass="17388">MLKIGDTLPAFEGKNQDGNLISSQQFIGKKLIIFFYPKASTPGCTAEACDLSDHFSELQKHGYQLIGISADAVEKQKKFHSKYQLKYDLIADEEKVICERFGVWQLKKFMGKEFMGIVRTTFIFDEKGICTHRIDKVKTKEAAQQIMELENI</sequence>
<dbReference type="GO" id="GO:0005737">
    <property type="term" value="C:cytoplasm"/>
    <property type="evidence" value="ECO:0007669"/>
    <property type="project" value="TreeGrafter"/>
</dbReference>
<evidence type="ECO:0000256" key="11">
    <source>
        <dbReference type="ARBA" id="ARBA00042639"/>
    </source>
</evidence>
<evidence type="ECO:0000256" key="4">
    <source>
        <dbReference type="ARBA" id="ARBA00022559"/>
    </source>
</evidence>
<dbReference type="Gene3D" id="3.40.30.10">
    <property type="entry name" value="Glutaredoxin"/>
    <property type="match status" value="1"/>
</dbReference>
<evidence type="ECO:0000256" key="3">
    <source>
        <dbReference type="ARBA" id="ARBA00013017"/>
    </source>
</evidence>
<accession>A0A376C008</accession>
<dbReference type="RefSeq" id="WP_002686511.1">
    <property type="nucleotide sequence ID" value="NZ_UFTJ01000001.1"/>
</dbReference>
<evidence type="ECO:0000256" key="13">
    <source>
        <dbReference type="PIRSR" id="PIRSR000239-1"/>
    </source>
</evidence>
<evidence type="ECO:0000256" key="5">
    <source>
        <dbReference type="ARBA" id="ARBA00022862"/>
    </source>
</evidence>
<dbReference type="FunFam" id="3.40.30.10:FF:000007">
    <property type="entry name" value="Thioredoxin-dependent thiol peroxidase"/>
    <property type="match status" value="1"/>
</dbReference>
<dbReference type="SUPFAM" id="SSF52833">
    <property type="entry name" value="Thioredoxin-like"/>
    <property type="match status" value="1"/>
</dbReference>
<evidence type="ECO:0000256" key="7">
    <source>
        <dbReference type="ARBA" id="ARBA00023157"/>
    </source>
</evidence>
<dbReference type="PIRSF" id="PIRSF000239">
    <property type="entry name" value="AHPC"/>
    <property type="match status" value="1"/>
</dbReference>
<dbReference type="InterPro" id="IPR000866">
    <property type="entry name" value="AhpC/TSA"/>
</dbReference>
<feature type="active site" description="Cysteine sulfenic acid (-SOH) intermediate; for peroxidase activity" evidence="13">
    <location>
        <position position="44"/>
    </location>
</feature>
<evidence type="ECO:0000256" key="1">
    <source>
        <dbReference type="ARBA" id="ARBA00003330"/>
    </source>
</evidence>
<dbReference type="InterPro" id="IPR050924">
    <property type="entry name" value="Peroxiredoxin_BCP/PrxQ"/>
</dbReference>
<dbReference type="EC" id="1.11.1.24" evidence="3"/>
<comment type="subunit">
    <text evidence="2">Monomer.</text>
</comment>
<dbReference type="Proteomes" id="UP000255515">
    <property type="component" value="Unassembled WGS sequence"/>
</dbReference>
<evidence type="ECO:0000259" key="14">
    <source>
        <dbReference type="PROSITE" id="PS51352"/>
    </source>
</evidence>
<comment type="catalytic activity">
    <reaction evidence="12">
        <text>a hydroperoxide + [thioredoxin]-dithiol = an alcohol + [thioredoxin]-disulfide + H2O</text>
        <dbReference type="Rhea" id="RHEA:62620"/>
        <dbReference type="Rhea" id="RHEA-COMP:10698"/>
        <dbReference type="Rhea" id="RHEA-COMP:10700"/>
        <dbReference type="ChEBI" id="CHEBI:15377"/>
        <dbReference type="ChEBI" id="CHEBI:29950"/>
        <dbReference type="ChEBI" id="CHEBI:30879"/>
        <dbReference type="ChEBI" id="CHEBI:35924"/>
        <dbReference type="ChEBI" id="CHEBI:50058"/>
        <dbReference type="EC" id="1.11.1.24"/>
    </reaction>
</comment>
<comment type="similarity">
    <text evidence="10">Belongs to the peroxiredoxin family. BCP/PrxQ subfamily.</text>
</comment>
<evidence type="ECO:0000256" key="6">
    <source>
        <dbReference type="ARBA" id="ARBA00023002"/>
    </source>
</evidence>
<keyword evidence="5" id="KW-0049">Antioxidant</keyword>
<dbReference type="AlphaFoldDB" id="A0A376C008"/>
<feature type="domain" description="Thioredoxin" evidence="14">
    <location>
        <begin position="2"/>
        <end position="152"/>
    </location>
</feature>
<dbReference type="NCBIfam" id="NF006960">
    <property type="entry name" value="PRK09437.1"/>
    <property type="match status" value="1"/>
</dbReference>
<evidence type="ECO:0000256" key="8">
    <source>
        <dbReference type="ARBA" id="ARBA00023284"/>
    </source>
</evidence>
<evidence type="ECO:0000313" key="15">
    <source>
        <dbReference type="EMBL" id="SSZ47071.1"/>
    </source>
</evidence>
<protein>
    <recommendedName>
        <fullName evidence="3">thioredoxin-dependent peroxiredoxin</fullName>
        <ecNumber evidence="3">1.11.1.24</ecNumber>
    </recommendedName>
    <alternativeName>
        <fullName evidence="9">Thioredoxin peroxidase</fullName>
    </alternativeName>
    <alternativeName>
        <fullName evidence="11">Thioredoxin-dependent peroxiredoxin Bcp</fullName>
    </alternativeName>
</protein>
<dbReference type="GO" id="GO:0034599">
    <property type="term" value="P:cellular response to oxidative stress"/>
    <property type="evidence" value="ECO:0007669"/>
    <property type="project" value="TreeGrafter"/>
</dbReference>
<proteinExistence type="inferred from homology"/>
<comment type="function">
    <text evidence="1">Thiol-specific peroxidase that catalyzes the reduction of hydrogen peroxide and organic hydroperoxides to water and alcohols, respectively. Plays a role in cell protection against oxidative stress by detoxifying peroxides and as sensor of hydrogen peroxide-mediated signaling events.</text>
</comment>
<name>A0A376C008_9FLAO</name>
<dbReference type="InterPro" id="IPR024706">
    <property type="entry name" value="Peroxiredoxin_AhpC-typ"/>
</dbReference>